<dbReference type="Proteomes" id="UP001251857">
    <property type="component" value="Unassembled WGS sequence"/>
</dbReference>
<evidence type="ECO:0000259" key="3">
    <source>
        <dbReference type="Pfam" id="PF05065"/>
    </source>
</evidence>
<dbReference type="EMBL" id="JAVRIB010000008">
    <property type="protein sequence ID" value="MDT0635047.1"/>
    <property type="molecule type" value="Genomic_DNA"/>
</dbReference>
<proteinExistence type="predicted"/>
<dbReference type="InterPro" id="IPR054612">
    <property type="entry name" value="Phage_capsid-like_C"/>
</dbReference>
<evidence type="ECO:0000313" key="4">
    <source>
        <dbReference type="EMBL" id="MDT0635047.1"/>
    </source>
</evidence>
<name>A0ABU3C0F9_9GAMM</name>
<evidence type="ECO:0000256" key="2">
    <source>
        <dbReference type="SAM" id="MobiDB-lite"/>
    </source>
</evidence>
<evidence type="ECO:0000256" key="1">
    <source>
        <dbReference type="ARBA" id="ARBA00004328"/>
    </source>
</evidence>
<dbReference type="InterPro" id="IPR024455">
    <property type="entry name" value="Phage_capsid"/>
</dbReference>
<evidence type="ECO:0000313" key="5">
    <source>
        <dbReference type="Proteomes" id="UP001251857"/>
    </source>
</evidence>
<comment type="caution">
    <text evidence="4">The sequence shown here is derived from an EMBL/GenBank/DDBJ whole genome shotgun (WGS) entry which is preliminary data.</text>
</comment>
<keyword evidence="5" id="KW-1185">Reference proteome</keyword>
<dbReference type="SUPFAM" id="SSF56563">
    <property type="entry name" value="Major capsid protein gp5"/>
    <property type="match status" value="1"/>
</dbReference>
<organism evidence="4 5">
    <name type="scientific">Spectribacter hydrogenoxidans</name>
    <dbReference type="NCBI Taxonomy" id="3075608"/>
    <lineage>
        <taxon>Bacteria</taxon>
        <taxon>Pseudomonadati</taxon>
        <taxon>Pseudomonadota</taxon>
        <taxon>Gammaproteobacteria</taxon>
        <taxon>Salinisphaerales</taxon>
        <taxon>Salinisphaeraceae</taxon>
        <taxon>Spectribacter</taxon>
    </lineage>
</organism>
<dbReference type="NCBIfam" id="TIGR01554">
    <property type="entry name" value="major_cap_HK97"/>
    <property type="match status" value="1"/>
</dbReference>
<reference evidence="4 5" key="1">
    <citation type="submission" date="2023-09" db="EMBL/GenBank/DDBJ databases">
        <authorList>
            <person name="Rey-Velasco X."/>
        </authorList>
    </citation>
    <scope>NUCLEOTIDE SEQUENCE [LARGE SCALE GENOMIC DNA]</scope>
    <source>
        <strain evidence="4 5">W335</strain>
    </source>
</reference>
<comment type="subcellular location">
    <subcellularLocation>
        <location evidence="1">Virion</location>
    </subcellularLocation>
</comment>
<accession>A0ABU3C0F9</accession>
<dbReference type="RefSeq" id="WP_311652894.1">
    <property type="nucleotide sequence ID" value="NZ_JAVRIB010000008.1"/>
</dbReference>
<sequence>MLQSAQIARRQSEIRQQLAELAAKDSPGDDETRQMDELDREYRSNESRYRAALVAEDDERREAGAELETRTGSEWSTLVGQFEVRQAALHLDEGRALDGATAEVVQELRSAGGYRGIPIPYEALELRAGETVASGTPDPVTTRPIIDRLFPESVAGAMGARMVNVPSGQQEYPVTTSNVSAGWASSETGDVAGPTAYATTDRSLKPNQTLGIQMQLTRRTMKQAAGIEEAVRRDMRGAIMQEMDKAVFQGSGGSGEPLGVVAGASTYGITETAIDATASWSAFRAAVTRFLTANAAGSPGGVRVLIRPEVWDTMDAVIFDDGSGITEYDRLVGTVGSVNLTSNGLAAPVGSPVESNALLTTTAGGQSPIFVATWGAVDMIRDPYSDAASGGLRLTGLVTMDVSVSRTAQLEVLTGLQ</sequence>
<dbReference type="Pfam" id="PF05065">
    <property type="entry name" value="Phage_capsid"/>
    <property type="match status" value="1"/>
</dbReference>
<protein>
    <submittedName>
        <fullName evidence="4">Phage major capsid protein</fullName>
    </submittedName>
</protein>
<feature type="region of interest" description="Disordered" evidence="2">
    <location>
        <begin position="20"/>
        <end position="42"/>
    </location>
</feature>
<gene>
    <name evidence="4" type="ORF">RM532_08740</name>
</gene>
<feature type="domain" description="Phage capsid-like C-terminal" evidence="3">
    <location>
        <begin position="142"/>
        <end position="412"/>
    </location>
</feature>
<dbReference type="Gene3D" id="3.30.2400.10">
    <property type="entry name" value="Major capsid protein gp5"/>
    <property type="match status" value="1"/>
</dbReference>
<feature type="compositionally biased region" description="Basic and acidic residues" evidence="2">
    <location>
        <begin position="22"/>
        <end position="42"/>
    </location>
</feature>